<dbReference type="Gene3D" id="2.40.50.140">
    <property type="entry name" value="Nucleic acid-binding proteins"/>
    <property type="match status" value="8"/>
</dbReference>
<evidence type="ECO:0000256" key="2">
    <source>
        <dbReference type="ARBA" id="ARBA00011524"/>
    </source>
</evidence>
<dbReference type="HOGENOM" id="CLU_000845_0_1_1"/>
<feature type="region of interest" description="Disordered" evidence="7">
    <location>
        <begin position="74"/>
        <end position="105"/>
    </location>
</feature>
<keyword evidence="4" id="KW-0677">Repeat</keyword>
<keyword evidence="6" id="KW-0802">TPR repeat</keyword>
<feature type="compositionally biased region" description="Basic and acidic residues" evidence="7">
    <location>
        <begin position="90"/>
        <end position="105"/>
    </location>
</feature>
<dbReference type="STRING" id="578458.D8PRX6"/>
<feature type="region of interest" description="Disordered" evidence="7">
    <location>
        <begin position="1"/>
        <end position="56"/>
    </location>
</feature>
<dbReference type="OMA" id="GQYLRAY"/>
<name>D8PRX6_SCHCM</name>
<protein>
    <recommendedName>
        <fullName evidence="8">S1 motif domain-containing protein</fullName>
    </recommendedName>
</protein>
<dbReference type="InterPro" id="IPR011990">
    <property type="entry name" value="TPR-like_helical_dom_sf"/>
</dbReference>
<comment type="subcellular location">
    <subcellularLocation>
        <location evidence="1">Nucleus</location>
        <location evidence="1">Nucleolus</location>
    </subcellularLocation>
</comment>
<dbReference type="VEuPathDB" id="FungiDB:SCHCODRAFT_02684156"/>
<feature type="repeat" description="TPR" evidence="6">
    <location>
        <begin position="1318"/>
        <end position="1351"/>
    </location>
</feature>
<dbReference type="InterPro" id="IPR019734">
    <property type="entry name" value="TPR_rpt"/>
</dbReference>
<dbReference type="EMBL" id="GL377302">
    <property type="protein sequence ID" value="EFJ03890.1"/>
    <property type="molecule type" value="Genomic_DNA"/>
</dbReference>
<evidence type="ECO:0000313" key="9">
    <source>
        <dbReference type="EMBL" id="EFJ03890.1"/>
    </source>
</evidence>
<gene>
    <name evidence="9" type="ORF">SCHCODRAFT_64843</name>
</gene>
<evidence type="ECO:0000256" key="6">
    <source>
        <dbReference type="PROSITE-ProRule" id="PRU00339"/>
    </source>
</evidence>
<dbReference type="FunFam" id="2.40.50.140:FF:000103">
    <property type="entry name" value="protein RRP5 homolog"/>
    <property type="match status" value="2"/>
</dbReference>
<feature type="domain" description="S1 motif" evidence="8">
    <location>
        <begin position="892"/>
        <end position="961"/>
    </location>
</feature>
<keyword evidence="3" id="KW-0698">rRNA processing</keyword>
<comment type="subunit">
    <text evidence="2">Associated with the spliceosome.</text>
</comment>
<evidence type="ECO:0000256" key="3">
    <source>
        <dbReference type="ARBA" id="ARBA00022552"/>
    </source>
</evidence>
<keyword evidence="10" id="KW-1185">Reference proteome</keyword>
<dbReference type="eggNOG" id="KOG1070">
    <property type="taxonomic scope" value="Eukaryota"/>
</dbReference>
<dbReference type="SUPFAM" id="SSF50249">
    <property type="entry name" value="Nucleic acid-binding proteins"/>
    <property type="match status" value="8"/>
</dbReference>
<evidence type="ECO:0000256" key="7">
    <source>
        <dbReference type="SAM" id="MobiDB-lite"/>
    </source>
</evidence>
<feature type="domain" description="S1 motif" evidence="8">
    <location>
        <begin position="520"/>
        <end position="589"/>
    </location>
</feature>
<feature type="compositionally biased region" description="Basic and acidic residues" evidence="7">
    <location>
        <begin position="1180"/>
        <end position="1194"/>
    </location>
</feature>
<dbReference type="PROSITE" id="PS50005">
    <property type="entry name" value="TPR"/>
    <property type="match status" value="1"/>
</dbReference>
<feature type="domain" description="S1 motif" evidence="8">
    <location>
        <begin position="336"/>
        <end position="402"/>
    </location>
</feature>
<dbReference type="CDD" id="cd05707">
    <property type="entry name" value="S1_Rrp5_repeat_sc11"/>
    <property type="match status" value="1"/>
</dbReference>
<dbReference type="PANTHER" id="PTHR23270">
    <property type="entry name" value="PROGRAMMED CELL DEATH PROTEIN 11 PRE-RRNA PROCESSING PROTEIN RRP5"/>
    <property type="match status" value="1"/>
</dbReference>
<evidence type="ECO:0000313" key="10">
    <source>
        <dbReference type="Proteomes" id="UP000007431"/>
    </source>
</evidence>
<dbReference type="Pfam" id="PF24685">
    <property type="entry name" value="OB_RRP5_4th"/>
    <property type="match status" value="1"/>
</dbReference>
<evidence type="ECO:0000259" key="8">
    <source>
        <dbReference type="PROSITE" id="PS50126"/>
    </source>
</evidence>
<dbReference type="InterPro" id="IPR045209">
    <property type="entry name" value="Rrp5"/>
</dbReference>
<dbReference type="FunCoup" id="D8PRX6">
    <property type="interactions" value="565"/>
</dbReference>
<feature type="compositionally biased region" description="Acidic residues" evidence="7">
    <location>
        <begin position="1082"/>
        <end position="1117"/>
    </location>
</feature>
<dbReference type="FunFam" id="2.40.50.140:FF:000155">
    <property type="entry name" value="rRNA biogenesis protein RRP5"/>
    <property type="match status" value="1"/>
</dbReference>
<evidence type="ECO:0000256" key="5">
    <source>
        <dbReference type="ARBA" id="ARBA00023242"/>
    </source>
</evidence>
<dbReference type="SMR" id="D8PRX6"/>
<dbReference type="InParanoid" id="D8PRX6"/>
<dbReference type="CDD" id="cd05693">
    <property type="entry name" value="S1_Rrp5_repeat_hs1_sc1"/>
    <property type="match status" value="1"/>
</dbReference>
<proteinExistence type="predicted"/>
<feature type="region of interest" description="Disordered" evidence="7">
    <location>
        <begin position="1149"/>
        <end position="1195"/>
    </location>
</feature>
<dbReference type="InterPro" id="IPR012340">
    <property type="entry name" value="NA-bd_OB-fold"/>
</dbReference>
<dbReference type="InterPro" id="IPR057301">
    <property type="entry name" value="Rrp5_OB_4th"/>
</dbReference>
<dbReference type="GO" id="GO:0003723">
    <property type="term" value="F:RNA binding"/>
    <property type="evidence" value="ECO:0007669"/>
    <property type="project" value="TreeGrafter"/>
</dbReference>
<feature type="domain" description="S1 motif" evidence="8">
    <location>
        <begin position="240"/>
        <end position="315"/>
    </location>
</feature>
<dbReference type="GO" id="GO:0006364">
    <property type="term" value="P:rRNA processing"/>
    <property type="evidence" value="ECO:0007669"/>
    <property type="project" value="UniProtKB-KW"/>
</dbReference>
<feature type="compositionally biased region" description="Acidic residues" evidence="7">
    <location>
        <begin position="1154"/>
        <end position="1169"/>
    </location>
</feature>
<dbReference type="CDD" id="cd05697">
    <property type="entry name" value="S1_Rrp5_repeat_hs5"/>
    <property type="match status" value="1"/>
</dbReference>
<feature type="domain" description="S1 motif" evidence="8">
    <location>
        <begin position="120"/>
        <end position="229"/>
    </location>
</feature>
<dbReference type="SMART" id="SM00316">
    <property type="entry name" value="S1"/>
    <property type="match status" value="9"/>
</dbReference>
<accession>D8PRX6</accession>
<dbReference type="InterPro" id="IPR055430">
    <property type="entry name" value="HAT_Syf1_CNRKL1_C"/>
</dbReference>
<dbReference type="GO" id="GO:0032040">
    <property type="term" value="C:small-subunit processome"/>
    <property type="evidence" value="ECO:0007669"/>
    <property type="project" value="TreeGrafter"/>
</dbReference>
<dbReference type="PANTHER" id="PTHR23270:SF10">
    <property type="entry name" value="PROTEIN RRP5 HOMOLOG"/>
    <property type="match status" value="1"/>
</dbReference>
<organism evidence="10">
    <name type="scientific">Schizophyllum commune (strain H4-8 / FGSC 9210)</name>
    <name type="common">Split gill fungus</name>
    <dbReference type="NCBI Taxonomy" id="578458"/>
    <lineage>
        <taxon>Eukaryota</taxon>
        <taxon>Fungi</taxon>
        <taxon>Dikarya</taxon>
        <taxon>Basidiomycota</taxon>
        <taxon>Agaricomycotina</taxon>
        <taxon>Agaricomycetes</taxon>
        <taxon>Agaricomycetidae</taxon>
        <taxon>Agaricales</taxon>
        <taxon>Schizophyllaceae</taxon>
        <taxon>Schizophyllum</taxon>
    </lineage>
</organism>
<evidence type="ECO:0000256" key="1">
    <source>
        <dbReference type="ARBA" id="ARBA00004604"/>
    </source>
</evidence>
<dbReference type="PROSITE" id="PS50126">
    <property type="entry name" value="S1"/>
    <property type="match status" value="10"/>
</dbReference>
<feature type="domain" description="S1 motif" evidence="8">
    <location>
        <begin position="430"/>
        <end position="503"/>
    </location>
</feature>
<dbReference type="FunFam" id="2.40.50.140:FF:000148">
    <property type="entry name" value="protein RRP5 homolog isoform X1"/>
    <property type="match status" value="1"/>
</dbReference>
<feature type="domain" description="S1 motif" evidence="8">
    <location>
        <begin position="609"/>
        <end position="678"/>
    </location>
</feature>
<feature type="domain" description="S1 motif" evidence="8">
    <location>
        <begin position="796"/>
        <end position="866"/>
    </location>
</feature>
<feature type="region of interest" description="Disordered" evidence="7">
    <location>
        <begin position="1058"/>
        <end position="1117"/>
    </location>
</feature>
<dbReference type="Gene3D" id="1.25.40.10">
    <property type="entry name" value="Tetratricopeptide repeat domain"/>
    <property type="match status" value="1"/>
</dbReference>
<dbReference type="Pfam" id="PF23231">
    <property type="entry name" value="HAT_Syf1_CNRKL1_C"/>
    <property type="match status" value="1"/>
</dbReference>
<feature type="compositionally biased region" description="Acidic residues" evidence="7">
    <location>
        <begin position="1059"/>
        <end position="1074"/>
    </location>
</feature>
<dbReference type="SMART" id="SM00386">
    <property type="entry name" value="HAT"/>
    <property type="match status" value="6"/>
</dbReference>
<dbReference type="Pfam" id="PF00575">
    <property type="entry name" value="S1"/>
    <property type="match status" value="5"/>
</dbReference>
<dbReference type="Proteomes" id="UP000007431">
    <property type="component" value="Unassembled WGS sequence"/>
</dbReference>
<sequence>MVAQKRTLEDSSSPQKSKKTKTQKIEKSAKKTASQPASTLVQEEVDFPRGGGSSFTPLEVKAIRAEAVKEANDALFNEGQQESKKRKRKQSESKKPKADKAEKSGKIRIEHLNYKRMIPGQKILGQIISVQPLALIVSLPNQLLGHVPITNISTQLTAALDAMDVDESDDEDAPAQTAVPDLDDIFHPGQYVRAVVATVHAPGTTDLSGIGRSRDEVVRASRRVELSLVPGKVNAGVQKGDLKEGFTLTAAVQSVEDHGYIVDLGIPDVSGFLSFKDAPTTSTDDEDAKLPVGSLVNATVLKLSKNGRTCNVTADPAKFTSSFATEVTNVAAVLPGTLVQSLITAASPTGLNLQVIGFFDGTIDEVHLRQGSSNDWNVGKKIKARVLYNYSDSPPKLALALNEHIIALDSRKIKNPDNTMTDFRERYPIGRTVENAKIVRVEPERGLIVQLEPGVEGFVHISHTSDEHVPSLSAAGAHKIGSTHRARVTGYFPLDGLLQLSMKPSILEQKYLQVSDVQPGQIVKGTIKKLTDSALFVSLSGNMDGVVWPNHYADIALKQPGKRFKAGASIKCRVLVVDEGRKRISLTAKKTLIDSTLPVLARYEDAQVGMVTHAVVFKVFDKHLMVEFYNNLKAIVPAKDAVESPDQRLADSFPVGKPVKVRLTSLEPEQRRIVASIRQAAGASQPVPLTAVEIGDILPGKVTEVHKEHALLTLQPSGVRALVSLANVAMLRGVSAAQVRTALQPGEVLPDLVVVERSPEKGFVIVSGKPSKPKATKGADASAKPAAITLDTAEVGQVVTGRVTRHVQKGALVKVTAKVRGILHPSDVADDFNHVKGQPLPAVDAVVKAAIVGIDRENKQLILSTRPSRVSPQPDRSVRDKEIGEISDLHVGQTVRGFIKSVADHGLFVTVGRGLDARVQIKELFDDYVKEWKPRFKVNQVVEGRILQVDAESKKIEMTFRSEEALKSSTLTIADLKEGQVVDGTVNRIEPYGLLIQIQRSKLKGLCRKTEFTDNKDADVDAALEGFRAGDKVKACILKLADRRIALSLKPSRLGDAGFVEDEEAEDDDEEEQEGIIRDVDAETSDEEDEEMPGQEQAVDDESEDGDAPEHDEDDDDADEDAIMIDIPAEVTPAQSQSLELLGGFQWNTGAAEPESDAESSDGSDSETEQPERKKRNKRKEIEKDLTADMHTKAPESTADFERLLLGSPNSSYLWIQYMSFQLQLGEMDKARALARRALSTINFREENEKLNVWIALLNLENAYGTDDSLDATFKEAARANDSKTVHLRLAAIFEQSGKIDKTEEQFKKTAKKFGHSSKVWTLYGEFFLRRGEVEEARKLLPRALQSLEKRKHIKTISKFAQLEYKMADPERGRTLFEGIVSIHPKRWDIWSIYMDMEATQSNIQSLRNLFNRVLAIKMTSHKAKSFFKKWLDLEHRLGDEEGAEQVKAKAIEWTQRANSA</sequence>
<feature type="domain" description="S1 motif" evidence="8">
    <location>
        <begin position="979"/>
        <end position="1050"/>
    </location>
</feature>
<dbReference type="FunFam" id="1.25.40.10:FF:000727">
    <property type="entry name" value="Chromosome 1, whole genome shotgun sequence"/>
    <property type="match status" value="1"/>
</dbReference>
<evidence type="ECO:0000256" key="4">
    <source>
        <dbReference type="ARBA" id="ARBA00022737"/>
    </source>
</evidence>
<dbReference type="InterPro" id="IPR003107">
    <property type="entry name" value="HAT"/>
</dbReference>
<reference evidence="9 10" key="1">
    <citation type="journal article" date="2010" name="Nat. Biotechnol.">
        <title>Genome sequence of the model mushroom Schizophyllum commune.</title>
        <authorList>
            <person name="Ohm R.A."/>
            <person name="de Jong J.F."/>
            <person name="Lugones L.G."/>
            <person name="Aerts A."/>
            <person name="Kothe E."/>
            <person name="Stajich J.E."/>
            <person name="de Vries R.P."/>
            <person name="Record E."/>
            <person name="Levasseur A."/>
            <person name="Baker S.E."/>
            <person name="Bartholomew K.A."/>
            <person name="Coutinho P.M."/>
            <person name="Erdmann S."/>
            <person name="Fowler T.J."/>
            <person name="Gathman A.C."/>
            <person name="Lombard V."/>
            <person name="Henrissat B."/>
            <person name="Knabe N."/>
            <person name="Kuees U."/>
            <person name="Lilly W.W."/>
            <person name="Lindquist E."/>
            <person name="Lucas S."/>
            <person name="Magnuson J.K."/>
            <person name="Piumi F."/>
            <person name="Raudaskoski M."/>
            <person name="Salamov A."/>
            <person name="Schmutz J."/>
            <person name="Schwarze F.W.M.R."/>
            <person name="vanKuyk P.A."/>
            <person name="Horton J.S."/>
            <person name="Grigoriev I.V."/>
            <person name="Woesten H.A.B."/>
        </authorList>
    </citation>
    <scope>NUCLEOTIDE SEQUENCE [LARGE SCALE GENOMIC DNA]</scope>
    <source>
        <strain evidence="10">H4-8 / FGSC 9210</strain>
    </source>
</reference>
<dbReference type="InterPro" id="IPR003029">
    <property type="entry name" value="S1_domain"/>
</dbReference>
<feature type="domain" description="S1 motif" evidence="8">
    <location>
        <begin position="695"/>
        <end position="769"/>
    </location>
</feature>
<keyword evidence="5" id="KW-0539">Nucleus</keyword>
<dbReference type="InterPro" id="IPR048059">
    <property type="entry name" value="Rrp5_S1_rpt_hs1_sc1"/>
</dbReference>
<dbReference type="SUPFAM" id="SSF48452">
    <property type="entry name" value="TPR-like"/>
    <property type="match status" value="1"/>
</dbReference>